<evidence type="ECO:0000313" key="1">
    <source>
        <dbReference type="EMBL" id="KAF1836061.1"/>
    </source>
</evidence>
<dbReference type="OrthoDB" id="4507347at2759"/>
<protein>
    <submittedName>
        <fullName evidence="1">Uncharacterized protein</fullName>
    </submittedName>
</protein>
<keyword evidence="2" id="KW-1185">Reference proteome</keyword>
<name>A0A6A5KKB4_9PLEO</name>
<accession>A0A6A5KKB4</accession>
<proteinExistence type="predicted"/>
<gene>
    <name evidence="1" type="ORF">BDW02DRAFT_596728</name>
</gene>
<sequence>MAQSAIDALTADPLDADTIELLGFLYAKEGADPVQLIQQGKFEKTLEVLNSVITNMRTEVIGYTTPSHMDVIIFCHYGRFVEIDKSQNLWRDGTTGLPLRFKEQPCRGGTFIENIALAVTMNPEDAHPAFKNNVQLESRRPTQIQLCPWFVDWVKSKKFKLVGDVQKRTKIGRFVIKLAEWKGFGLAQIDAYSLLDKVLLHEMTHGRGAYELRKNNNKKLEQQGLLDVPSANSFFKSIEWAAYGWKGAMKIAKTGDDLGGNHAPDNNADTIALLGSVCKLMNHESEPRKVDSKGRIVPRAAATATR</sequence>
<dbReference type="EMBL" id="ML975278">
    <property type="protein sequence ID" value="KAF1836061.1"/>
    <property type="molecule type" value="Genomic_DNA"/>
</dbReference>
<organism evidence="1 2">
    <name type="scientific">Decorospora gaudefroyi</name>
    <dbReference type="NCBI Taxonomy" id="184978"/>
    <lineage>
        <taxon>Eukaryota</taxon>
        <taxon>Fungi</taxon>
        <taxon>Dikarya</taxon>
        <taxon>Ascomycota</taxon>
        <taxon>Pezizomycotina</taxon>
        <taxon>Dothideomycetes</taxon>
        <taxon>Pleosporomycetidae</taxon>
        <taxon>Pleosporales</taxon>
        <taxon>Pleosporineae</taxon>
        <taxon>Pleosporaceae</taxon>
        <taxon>Decorospora</taxon>
    </lineage>
</organism>
<evidence type="ECO:0000313" key="2">
    <source>
        <dbReference type="Proteomes" id="UP000800040"/>
    </source>
</evidence>
<reference evidence="1" key="1">
    <citation type="submission" date="2020-01" db="EMBL/GenBank/DDBJ databases">
        <authorList>
            <consortium name="DOE Joint Genome Institute"/>
            <person name="Haridas S."/>
            <person name="Albert R."/>
            <person name="Binder M."/>
            <person name="Bloem J."/>
            <person name="Labutti K."/>
            <person name="Salamov A."/>
            <person name="Andreopoulos B."/>
            <person name="Baker S.E."/>
            <person name="Barry K."/>
            <person name="Bills G."/>
            <person name="Bluhm B.H."/>
            <person name="Cannon C."/>
            <person name="Castanera R."/>
            <person name="Culley D.E."/>
            <person name="Daum C."/>
            <person name="Ezra D."/>
            <person name="Gonzalez J.B."/>
            <person name="Henrissat B."/>
            <person name="Kuo A."/>
            <person name="Liang C."/>
            <person name="Lipzen A."/>
            <person name="Lutzoni F."/>
            <person name="Magnuson J."/>
            <person name="Mondo S."/>
            <person name="Nolan M."/>
            <person name="Ohm R."/>
            <person name="Pangilinan J."/>
            <person name="Park H.-J."/>
            <person name="Ramirez L."/>
            <person name="Alfaro M."/>
            <person name="Sun H."/>
            <person name="Tritt A."/>
            <person name="Yoshinaga Y."/>
            <person name="Zwiers L.-H."/>
            <person name="Turgeon B.G."/>
            <person name="Goodwin S.B."/>
            <person name="Spatafora J.W."/>
            <person name="Crous P.W."/>
            <person name="Grigoriev I.V."/>
        </authorList>
    </citation>
    <scope>NUCLEOTIDE SEQUENCE</scope>
    <source>
        <strain evidence="1">P77</strain>
    </source>
</reference>
<dbReference type="AlphaFoldDB" id="A0A6A5KKB4"/>
<dbReference type="Proteomes" id="UP000800040">
    <property type="component" value="Unassembled WGS sequence"/>
</dbReference>